<evidence type="ECO:0000313" key="4">
    <source>
        <dbReference type="Proteomes" id="UP000290582"/>
    </source>
</evidence>
<organism evidence="3 4">
    <name type="scientific">Plasmodium vinckei vinckei</name>
    <dbReference type="NCBI Taxonomy" id="54757"/>
    <lineage>
        <taxon>Eukaryota</taxon>
        <taxon>Sar</taxon>
        <taxon>Alveolata</taxon>
        <taxon>Apicomplexa</taxon>
        <taxon>Aconoidasida</taxon>
        <taxon>Haemosporida</taxon>
        <taxon>Plasmodiidae</taxon>
        <taxon>Plasmodium</taxon>
        <taxon>Plasmodium (Vinckeia)</taxon>
    </lineage>
</organism>
<sequence length="134" mass="15514">MEKEKSNFNLNGILNFPKKPKRTDSGSSVSVTREDTNLVSDHNRNNLRNQNDNQASHYTFYNYSKKILTILNYLFCILGIICAWGAIDTIIKIIAKENLYVSLACYSFIIIVSLIIILLYIKLIDKDYTPYDFF</sequence>
<feature type="transmembrane region" description="Helical" evidence="2">
    <location>
        <begin position="99"/>
        <end position="121"/>
    </location>
</feature>
<dbReference type="GeneID" id="19958897"/>
<evidence type="ECO:0000256" key="2">
    <source>
        <dbReference type="SAM" id="Phobius"/>
    </source>
</evidence>
<proteinExistence type="predicted"/>
<feature type="transmembrane region" description="Helical" evidence="2">
    <location>
        <begin position="67"/>
        <end position="87"/>
    </location>
</feature>
<keyword evidence="2" id="KW-0472">Membrane</keyword>
<dbReference type="VEuPathDB" id="PlasmoDB:PVVCY_1406610"/>
<keyword evidence="2" id="KW-0812">Transmembrane</keyword>
<reference evidence="3 4" key="1">
    <citation type="submission" date="2019-01" db="EMBL/GenBank/DDBJ databases">
        <authorList>
            <person name="Ramaprasad A."/>
        </authorList>
    </citation>
    <scope>NUCLEOTIDE SEQUENCE [LARGE SCALE GENOMIC DNA]</scope>
</reference>
<dbReference type="OrthoDB" id="375351at2759"/>
<accession>A0A449C166</accession>
<gene>
    <name evidence="3" type="ORF">PVVCY_1406610</name>
</gene>
<evidence type="ECO:0000313" key="3">
    <source>
        <dbReference type="EMBL" id="VEV59416.1"/>
    </source>
</evidence>
<dbReference type="RefSeq" id="XP_008622595.2">
    <property type="nucleotide sequence ID" value="XM_008624373.2"/>
</dbReference>
<dbReference type="EMBL" id="LR215070">
    <property type="protein sequence ID" value="VEV59416.1"/>
    <property type="molecule type" value="Genomic_DNA"/>
</dbReference>
<name>A0A449C166_PLAVN</name>
<dbReference type="AlphaFoldDB" id="A0A449C166"/>
<feature type="region of interest" description="Disordered" evidence="1">
    <location>
        <begin position="1"/>
        <end position="33"/>
    </location>
</feature>
<dbReference type="Proteomes" id="UP000290582">
    <property type="component" value="Chromosome PVVCY_14"/>
</dbReference>
<keyword evidence="2" id="KW-1133">Transmembrane helix</keyword>
<evidence type="ECO:0000256" key="1">
    <source>
        <dbReference type="SAM" id="MobiDB-lite"/>
    </source>
</evidence>
<protein>
    <submittedName>
        <fullName evidence="3">Uncharacterized protein</fullName>
    </submittedName>
</protein>
<dbReference type="KEGG" id="pvv:PVVCY_1406610"/>